<gene>
    <name evidence="11" type="primary">rsxC</name>
    <name evidence="8" type="synonym">rnfC</name>
    <name evidence="11" type="ORF">WG929_11015</name>
</gene>
<feature type="binding site" evidence="8">
    <location>
        <position position="420"/>
    </location>
    <ligand>
        <name>[4Fe-4S] cluster</name>
        <dbReference type="ChEBI" id="CHEBI:49883"/>
        <label>1</label>
    </ligand>
</feature>
<dbReference type="InterPro" id="IPR017900">
    <property type="entry name" value="4Fe4S_Fe_S_CS"/>
</dbReference>
<dbReference type="EMBL" id="JBBKTX010000012">
    <property type="protein sequence ID" value="MFK4752940.1"/>
    <property type="molecule type" value="Genomic_DNA"/>
</dbReference>
<dbReference type="Pfam" id="PF10531">
    <property type="entry name" value="SLBB"/>
    <property type="match status" value="1"/>
</dbReference>
<feature type="compositionally biased region" description="Basic residues" evidence="9">
    <location>
        <begin position="473"/>
        <end position="485"/>
    </location>
</feature>
<dbReference type="Pfam" id="PF13375">
    <property type="entry name" value="RnfC_N"/>
    <property type="match status" value="1"/>
</dbReference>
<evidence type="ECO:0000256" key="7">
    <source>
        <dbReference type="ARBA" id="ARBA00023014"/>
    </source>
</evidence>
<keyword evidence="8" id="KW-0997">Cell inner membrane</keyword>
<dbReference type="Gene3D" id="3.30.70.3270">
    <property type="match status" value="1"/>
</dbReference>
<dbReference type="PROSITE" id="PS51379">
    <property type="entry name" value="4FE4S_FER_2"/>
    <property type="match status" value="2"/>
</dbReference>
<feature type="binding site" evidence="8">
    <location>
        <position position="416"/>
    </location>
    <ligand>
        <name>[4Fe-4S] cluster</name>
        <dbReference type="ChEBI" id="CHEBI:49883"/>
        <label>2</label>
    </ligand>
</feature>
<keyword evidence="7 8" id="KW-0411">Iron-sulfur</keyword>
<keyword evidence="2 8" id="KW-0004">4Fe-4S</keyword>
<feature type="binding site" evidence="8">
    <location>
        <position position="410"/>
    </location>
    <ligand>
        <name>[4Fe-4S] cluster</name>
        <dbReference type="ChEBI" id="CHEBI:49883"/>
        <label>2</label>
    </ligand>
</feature>
<dbReference type="Gene3D" id="3.40.50.11540">
    <property type="entry name" value="NADH-ubiquinone oxidoreductase 51kDa subunit"/>
    <property type="match status" value="1"/>
</dbReference>
<feature type="region of interest" description="Disordered" evidence="9">
    <location>
        <begin position="464"/>
        <end position="506"/>
    </location>
</feature>
<dbReference type="InterPro" id="IPR017896">
    <property type="entry name" value="4Fe4S_Fe-S-bd"/>
</dbReference>
<feature type="binding site" evidence="8">
    <location>
        <position position="374"/>
    </location>
    <ligand>
        <name>[4Fe-4S] cluster</name>
        <dbReference type="ChEBI" id="CHEBI:49883"/>
        <label>1</label>
    </ligand>
</feature>
<feature type="binding site" evidence="8">
    <location>
        <position position="381"/>
    </location>
    <ligand>
        <name>[4Fe-4S] cluster</name>
        <dbReference type="ChEBI" id="CHEBI:49883"/>
        <label>2</label>
    </ligand>
</feature>
<dbReference type="InterPro" id="IPR037225">
    <property type="entry name" value="Nuo51_FMN-bd_sf"/>
</dbReference>
<evidence type="ECO:0000256" key="9">
    <source>
        <dbReference type="SAM" id="MobiDB-lite"/>
    </source>
</evidence>
<dbReference type="InterPro" id="IPR026902">
    <property type="entry name" value="RnfC_N"/>
</dbReference>
<organism evidence="11 12">
    <name type="scientific">Oceanobacter antarcticus</name>
    <dbReference type="NCBI Taxonomy" id="3133425"/>
    <lineage>
        <taxon>Bacteria</taxon>
        <taxon>Pseudomonadati</taxon>
        <taxon>Pseudomonadota</taxon>
        <taxon>Gammaproteobacteria</taxon>
        <taxon>Oceanospirillales</taxon>
        <taxon>Oceanospirillaceae</taxon>
        <taxon>Oceanobacter</taxon>
    </lineage>
</organism>
<evidence type="ECO:0000256" key="6">
    <source>
        <dbReference type="ARBA" id="ARBA00023004"/>
    </source>
</evidence>
<comment type="subcellular location">
    <subcellularLocation>
        <location evidence="8">Cell inner membrane</location>
        <topology evidence="8">Peripheral membrane protein</topology>
    </subcellularLocation>
</comment>
<evidence type="ECO:0000259" key="10">
    <source>
        <dbReference type="PROSITE" id="PS51379"/>
    </source>
</evidence>
<keyword evidence="4 8" id="KW-0677">Repeat</keyword>
<evidence type="ECO:0000313" key="11">
    <source>
        <dbReference type="EMBL" id="MFK4752940.1"/>
    </source>
</evidence>
<accession>A0ABW8NJ00</accession>
<comment type="similarity">
    <text evidence="8">Belongs to the 4Fe4S bacterial-type ferredoxin family. RnfC subfamily.</text>
</comment>
<dbReference type="SUPFAM" id="SSF46548">
    <property type="entry name" value="alpha-helical ferredoxin"/>
    <property type="match status" value="1"/>
</dbReference>
<protein>
    <recommendedName>
        <fullName evidence="8">Ion-translocating oxidoreductase complex subunit C</fullName>
        <ecNumber evidence="8">7.-.-.-</ecNumber>
    </recommendedName>
    <alternativeName>
        <fullName evidence="8">Rnf electron transport complex subunit C</fullName>
    </alternativeName>
</protein>
<dbReference type="SUPFAM" id="SSF142019">
    <property type="entry name" value="Nqo1 FMN-binding domain-like"/>
    <property type="match status" value="1"/>
</dbReference>
<dbReference type="HAMAP" id="MF_00461">
    <property type="entry name" value="RsxC_RnfC"/>
    <property type="match status" value="1"/>
</dbReference>
<dbReference type="Proteomes" id="UP001620597">
    <property type="component" value="Unassembled WGS sequence"/>
</dbReference>
<keyword evidence="3 8" id="KW-0479">Metal-binding</keyword>
<name>A0ABW8NJ00_9GAMM</name>
<dbReference type="EC" id="7.-.-.-" evidence="8"/>
<dbReference type="PANTHER" id="PTHR43034:SF2">
    <property type="entry name" value="ION-TRANSLOCATING OXIDOREDUCTASE COMPLEX SUBUNIT C"/>
    <property type="match status" value="1"/>
</dbReference>
<reference evidence="11 12" key="1">
    <citation type="submission" date="2024-03" db="EMBL/GenBank/DDBJ databases">
        <title>High-quality draft genome sequence of Oceanobacter sp. wDCs-4.</title>
        <authorList>
            <person name="Dong C."/>
        </authorList>
    </citation>
    <scope>NUCLEOTIDE SEQUENCE [LARGE SCALE GENOMIC DNA]</scope>
    <source>
        <strain evidence="12">wDCs-4</strain>
    </source>
</reference>
<evidence type="ECO:0000313" key="12">
    <source>
        <dbReference type="Proteomes" id="UP001620597"/>
    </source>
</evidence>
<feature type="binding site" evidence="8">
    <location>
        <position position="413"/>
    </location>
    <ligand>
        <name>[4Fe-4S] cluster</name>
        <dbReference type="ChEBI" id="CHEBI:49883"/>
        <label>2</label>
    </ligand>
</feature>
<dbReference type="PROSITE" id="PS00198">
    <property type="entry name" value="4FE4S_FER_1"/>
    <property type="match status" value="1"/>
</dbReference>
<keyword evidence="1 8" id="KW-0813">Transport</keyword>
<keyword evidence="8" id="KW-1278">Translocase</keyword>
<keyword evidence="8" id="KW-1003">Cell membrane</keyword>
<evidence type="ECO:0000256" key="4">
    <source>
        <dbReference type="ARBA" id="ARBA00022737"/>
    </source>
</evidence>
<dbReference type="PANTHER" id="PTHR43034">
    <property type="entry name" value="ION-TRANSLOCATING OXIDOREDUCTASE COMPLEX SUBUNIT C"/>
    <property type="match status" value="1"/>
</dbReference>
<comment type="subunit">
    <text evidence="8">The complex is composed of six subunits: RnfA, RnfB, RnfC, RnfD, RnfE and RnfG.</text>
</comment>
<keyword evidence="12" id="KW-1185">Reference proteome</keyword>
<dbReference type="Pfam" id="PF01512">
    <property type="entry name" value="Complex1_51K"/>
    <property type="match status" value="1"/>
</dbReference>
<keyword evidence="5 8" id="KW-0249">Electron transport</keyword>
<dbReference type="Pfam" id="PF12838">
    <property type="entry name" value="Fer4_7"/>
    <property type="match status" value="1"/>
</dbReference>
<dbReference type="InterPro" id="IPR019554">
    <property type="entry name" value="Soluble_ligand-bd"/>
</dbReference>
<keyword evidence="6 8" id="KW-0408">Iron</keyword>
<feature type="binding site" evidence="8">
    <location>
        <position position="371"/>
    </location>
    <ligand>
        <name>[4Fe-4S] cluster</name>
        <dbReference type="ChEBI" id="CHEBI:49883"/>
        <label>1</label>
    </ligand>
</feature>
<comment type="caution">
    <text evidence="11">The sequence shown here is derived from an EMBL/GenBank/DDBJ whole genome shotgun (WGS) entry which is preliminary data.</text>
</comment>
<evidence type="ECO:0000256" key="5">
    <source>
        <dbReference type="ARBA" id="ARBA00022982"/>
    </source>
</evidence>
<dbReference type="NCBIfam" id="TIGR01945">
    <property type="entry name" value="rnfC"/>
    <property type="match status" value="1"/>
</dbReference>
<proteinExistence type="inferred from homology"/>
<sequence length="506" mass="53991">MLFGLGRIRGGVHPDGHKADSARFEINSHLPLPDTLWLPLCQHSGEDAKALVQVGERVLKGQRIAAAAGRFSANIHAPTSGTVTAIDTITMPHPSGLPAKAIILQPDGQEEWIALTPPPDPFAMPQEELATLVEQAGIVGMGGAIFPAAIKLRQGRRFEIKTLIVNGSECEPYLTTDDRLMRERAVEIVEGARLVRYIIEAYRTIIAIEDNKPQAIAALQEAAANVGAIEIVVVPARYPMGSAKQLIQAVTGLEVPAGKRSNDIGVLVHNVATVYAIQQALIYGKPLISRITTVAGGCVGEPRNVEALLGTPIRHLFEHCGGLIATPARLLMGGPMMGQVLPTTDVPLIKGSSGVLALTRAEVNEHMPSPCIRCGRCVDACPMGLLPLEMARSSKQDDFDSAQDAGLRDCILCGSCAYVCPSHIPLVQYFEYAKGELAESRAGQQKLTYTQDLMAARKERLEAEAAAKEAAKQAKKAKNKVKKPRKTAEPAADTAEPASTTDNAGA</sequence>
<comment type="function">
    <text evidence="8">Part of a membrane-bound complex that couples electron transfer with translocation of ions across the membrane.</text>
</comment>
<evidence type="ECO:0000256" key="1">
    <source>
        <dbReference type="ARBA" id="ARBA00022448"/>
    </source>
</evidence>
<evidence type="ECO:0000256" key="2">
    <source>
        <dbReference type="ARBA" id="ARBA00022485"/>
    </source>
</evidence>
<feature type="compositionally biased region" description="Low complexity" evidence="9">
    <location>
        <begin position="489"/>
        <end position="506"/>
    </location>
</feature>
<dbReference type="InterPro" id="IPR011538">
    <property type="entry name" value="Nuo51_FMN-bd"/>
</dbReference>
<evidence type="ECO:0000256" key="3">
    <source>
        <dbReference type="ARBA" id="ARBA00022723"/>
    </source>
</evidence>
<feature type="binding site" evidence="8">
    <location>
        <position position="377"/>
    </location>
    <ligand>
        <name>[4Fe-4S] cluster</name>
        <dbReference type="ChEBI" id="CHEBI:49883"/>
        <label>1</label>
    </ligand>
</feature>
<dbReference type="RefSeq" id="WP_416206063.1">
    <property type="nucleotide sequence ID" value="NZ_JBBKTX010000012.1"/>
</dbReference>
<comment type="cofactor">
    <cofactor evidence="8">
        <name>[4Fe-4S] cluster</name>
        <dbReference type="ChEBI" id="CHEBI:49883"/>
    </cofactor>
    <text evidence="8">Binds 2 [4Fe-4S] clusters per subunit.</text>
</comment>
<feature type="domain" description="4Fe-4S ferredoxin-type" evidence="10">
    <location>
        <begin position="359"/>
        <end position="391"/>
    </location>
</feature>
<evidence type="ECO:0000256" key="8">
    <source>
        <dbReference type="HAMAP-Rule" id="MF_00461"/>
    </source>
</evidence>
<dbReference type="NCBIfam" id="NF003454">
    <property type="entry name" value="PRK05035.1"/>
    <property type="match status" value="1"/>
</dbReference>
<dbReference type="InterPro" id="IPR010208">
    <property type="entry name" value="Ion_transpt_RnfC/RsxC"/>
</dbReference>
<feature type="domain" description="4Fe-4S ferredoxin-type" evidence="10">
    <location>
        <begin position="399"/>
        <end position="430"/>
    </location>
</feature>
<keyword evidence="8" id="KW-0472">Membrane</keyword>